<dbReference type="InterPro" id="IPR055314">
    <property type="entry name" value="At2g29880-like"/>
</dbReference>
<dbReference type="KEGG" id="aprc:113874174"/>
<dbReference type="GeneID" id="113874174"/>
<accession>A0A8B8MJW1</accession>
<feature type="compositionally biased region" description="Polar residues" evidence="2">
    <location>
        <begin position="61"/>
        <end position="72"/>
    </location>
</feature>
<dbReference type="OrthoDB" id="1427215at2759"/>
<feature type="coiled-coil region" evidence="1">
    <location>
        <begin position="96"/>
        <end position="123"/>
    </location>
</feature>
<organism evidence="4 5">
    <name type="scientific">Abrus precatorius</name>
    <name type="common">Indian licorice</name>
    <name type="synonym">Glycine abrus</name>
    <dbReference type="NCBI Taxonomy" id="3816"/>
    <lineage>
        <taxon>Eukaryota</taxon>
        <taxon>Viridiplantae</taxon>
        <taxon>Streptophyta</taxon>
        <taxon>Embryophyta</taxon>
        <taxon>Tracheophyta</taxon>
        <taxon>Spermatophyta</taxon>
        <taxon>Magnoliopsida</taxon>
        <taxon>eudicotyledons</taxon>
        <taxon>Gunneridae</taxon>
        <taxon>Pentapetalae</taxon>
        <taxon>rosids</taxon>
        <taxon>fabids</taxon>
        <taxon>Fabales</taxon>
        <taxon>Fabaceae</taxon>
        <taxon>Papilionoideae</taxon>
        <taxon>50 kb inversion clade</taxon>
        <taxon>NPAAA clade</taxon>
        <taxon>indigoferoid/millettioid clade</taxon>
        <taxon>Abreae</taxon>
        <taxon>Abrus</taxon>
    </lineage>
</organism>
<evidence type="ECO:0000256" key="1">
    <source>
        <dbReference type="SAM" id="Coils"/>
    </source>
</evidence>
<reference evidence="5" key="2">
    <citation type="submission" date="2025-08" db="UniProtKB">
        <authorList>
            <consortium name="RefSeq"/>
        </authorList>
    </citation>
    <scope>IDENTIFICATION</scope>
    <source>
        <tissue evidence="5">Young leaves</tissue>
    </source>
</reference>
<reference evidence="4" key="1">
    <citation type="journal article" date="2019" name="Toxins">
        <title>Detection of Abrin-Like and Prepropulchellin-Like Toxin Genes and Transcripts Using Whole Genome Sequencing and Full-Length Transcript Sequencing of Abrus precatorius.</title>
        <authorList>
            <person name="Hovde B.T."/>
            <person name="Daligault H.E."/>
            <person name="Hanschen E.R."/>
            <person name="Kunde Y.A."/>
            <person name="Johnson M.B."/>
            <person name="Starkenburg S.R."/>
            <person name="Johnson S.L."/>
        </authorList>
    </citation>
    <scope>NUCLEOTIDE SEQUENCE [LARGE SCALE GENOMIC DNA]</scope>
</reference>
<sequence length="158" mass="18096">MVDYEDLEIVVGDGTATPYHYELPYQHPSPCLSISPPQPPLGLEVPTKKPINHKQSRSKYGESSNSVGNNSQDKVLENLSVGIEIIAINFEKLSNLMEKRERYKEAKENIWSAIKEISNLDDQTRYMATDFPDTNAKKDFFLMMSIEEHSNWIKYKLG</sequence>
<feature type="region of interest" description="Disordered" evidence="2">
    <location>
        <begin position="30"/>
        <end position="72"/>
    </location>
</feature>
<dbReference type="Pfam" id="PF24769">
    <property type="entry name" value="At2g29880_C"/>
    <property type="match status" value="1"/>
</dbReference>
<dbReference type="PANTHER" id="PTHR47864">
    <property type="entry name" value="TRANSMEMBRANE PROTEIN"/>
    <property type="match status" value="1"/>
</dbReference>
<dbReference type="InterPro" id="IPR056253">
    <property type="entry name" value="At2g29880-like_C"/>
</dbReference>
<keyword evidence="1" id="KW-0175">Coiled coil</keyword>
<evidence type="ECO:0000313" key="5">
    <source>
        <dbReference type="RefSeq" id="XP_027368198.1"/>
    </source>
</evidence>
<evidence type="ECO:0000259" key="3">
    <source>
        <dbReference type="Pfam" id="PF24769"/>
    </source>
</evidence>
<dbReference type="AlphaFoldDB" id="A0A8B8MJW1"/>
<dbReference type="PANTHER" id="PTHR47864:SF2">
    <property type="entry name" value="MYB_SANT-LIKE DNA-BINDING DOMAIN PROTEIN"/>
    <property type="match status" value="1"/>
</dbReference>
<name>A0A8B8MJW1_ABRPR</name>
<protein>
    <submittedName>
        <fullName evidence="5">Uncharacterized protein LOC113874174</fullName>
    </submittedName>
</protein>
<keyword evidence="4" id="KW-1185">Reference proteome</keyword>
<dbReference type="Proteomes" id="UP000694853">
    <property type="component" value="Unplaced"/>
</dbReference>
<proteinExistence type="predicted"/>
<evidence type="ECO:0000313" key="4">
    <source>
        <dbReference type="Proteomes" id="UP000694853"/>
    </source>
</evidence>
<gene>
    <name evidence="5" type="primary">LOC113874174</name>
</gene>
<evidence type="ECO:0000256" key="2">
    <source>
        <dbReference type="SAM" id="MobiDB-lite"/>
    </source>
</evidence>
<dbReference type="RefSeq" id="XP_027368198.1">
    <property type="nucleotide sequence ID" value="XM_027512397.1"/>
</dbReference>
<feature type="domain" description="At2g29880-like C-terminal" evidence="3">
    <location>
        <begin position="110"/>
        <end position="156"/>
    </location>
</feature>